<keyword evidence="3" id="KW-1185">Reference proteome</keyword>
<evidence type="ECO:0000313" key="3">
    <source>
        <dbReference type="Proteomes" id="UP001153328"/>
    </source>
</evidence>
<name>A0A9W4GYV0_9ACTN</name>
<evidence type="ECO:0000256" key="1">
    <source>
        <dbReference type="SAM" id="MobiDB-lite"/>
    </source>
</evidence>
<accession>A0A9W4GYV0</accession>
<comment type="caution">
    <text evidence="2">The sequence shown here is derived from an EMBL/GenBank/DDBJ whole genome shotgun (WGS) entry which is preliminary data.</text>
</comment>
<gene>
    <name evidence="2" type="ORF">SBRY_120037</name>
</gene>
<sequence>MTRTVVLAGASGHGRTHLAEIAALEAAGLVRLAGVCDVRPLDPQALALVGDRPFDTDLGRLLDSTVRTSASSPRPSTPISRWPGRCWPPVRTCWWRSRRCPPRTTGANSCGSPGRRAWWPRPASRASARTPSSGSPS</sequence>
<evidence type="ECO:0000313" key="2">
    <source>
        <dbReference type="EMBL" id="CAG7617558.1"/>
    </source>
</evidence>
<dbReference type="Proteomes" id="UP001153328">
    <property type="component" value="Unassembled WGS sequence"/>
</dbReference>
<protein>
    <submittedName>
        <fullName evidence="2">Uncharacterized protein</fullName>
    </submittedName>
</protein>
<organism evidence="2 3">
    <name type="scientific">Actinacidiphila bryophytorum</name>
    <dbReference type="NCBI Taxonomy" id="1436133"/>
    <lineage>
        <taxon>Bacteria</taxon>
        <taxon>Bacillati</taxon>
        <taxon>Actinomycetota</taxon>
        <taxon>Actinomycetes</taxon>
        <taxon>Kitasatosporales</taxon>
        <taxon>Streptomycetaceae</taxon>
        <taxon>Actinacidiphila</taxon>
    </lineage>
</organism>
<proteinExistence type="predicted"/>
<dbReference type="EMBL" id="CAJVAX010000004">
    <property type="protein sequence ID" value="CAG7617558.1"/>
    <property type="molecule type" value="Genomic_DNA"/>
</dbReference>
<feature type="compositionally biased region" description="Low complexity" evidence="1">
    <location>
        <begin position="111"/>
        <end position="137"/>
    </location>
</feature>
<reference evidence="2" key="1">
    <citation type="submission" date="2021-06" db="EMBL/GenBank/DDBJ databases">
        <authorList>
            <person name="Arsene-Ploetze F."/>
        </authorList>
    </citation>
    <scope>NUCLEOTIDE SEQUENCE</scope>
    <source>
        <strain evidence="2">SBRY1</strain>
    </source>
</reference>
<feature type="region of interest" description="Disordered" evidence="1">
    <location>
        <begin position="98"/>
        <end position="137"/>
    </location>
</feature>
<dbReference type="AlphaFoldDB" id="A0A9W4GYV0"/>